<dbReference type="RefSeq" id="WP_231417038.1">
    <property type="nucleotide sequence ID" value="NZ_CP126446.1"/>
</dbReference>
<gene>
    <name evidence="2" type="ORF">QNI29_13545</name>
</gene>
<organism evidence="2 3">
    <name type="scientific">Pontibacillus chungwhensis</name>
    <dbReference type="NCBI Taxonomy" id="265426"/>
    <lineage>
        <taxon>Bacteria</taxon>
        <taxon>Bacillati</taxon>
        <taxon>Bacillota</taxon>
        <taxon>Bacilli</taxon>
        <taxon>Bacillales</taxon>
        <taxon>Bacillaceae</taxon>
        <taxon>Pontibacillus</taxon>
    </lineage>
</organism>
<evidence type="ECO:0000259" key="1">
    <source>
        <dbReference type="Pfam" id="PF13761"/>
    </source>
</evidence>
<dbReference type="Pfam" id="PF13761">
    <property type="entry name" value="DUF4166"/>
    <property type="match status" value="1"/>
</dbReference>
<dbReference type="Proteomes" id="UP001236652">
    <property type="component" value="Chromosome"/>
</dbReference>
<accession>A0ABY8UTD9</accession>
<keyword evidence="3" id="KW-1185">Reference proteome</keyword>
<sequence length="202" mass="23403">MPIYSQVLGDRFNRLHPMLKRRYKQLEKGPYRGSGVMKKITRGPKWMYPLMFLGTRRKLLFPESGVFIPFTIQHQPLTGDNGEEQVHWERVFYFSGKKRYFNALMSLDSERGIIKDYLGEPSVLYSDLALTVLENGGLHIQSKRQRAVIGDKEIPLPRFLQGVATVVEAFNEERNVFEIQVRVQNPIIGTIFSYEGEFTQDA</sequence>
<evidence type="ECO:0000313" key="3">
    <source>
        <dbReference type="Proteomes" id="UP001236652"/>
    </source>
</evidence>
<dbReference type="InterPro" id="IPR025311">
    <property type="entry name" value="DUF4166"/>
</dbReference>
<reference evidence="2 3" key="1">
    <citation type="submission" date="2023-05" db="EMBL/GenBank/DDBJ databases">
        <title>Comparative genomics reveals the evidence of polycyclic aromatic hydrocarbons degradation in moderately halophilic genus Pontibacillus.</title>
        <authorList>
            <person name="Yang H."/>
            <person name="Qian Z."/>
        </authorList>
    </citation>
    <scope>NUCLEOTIDE SEQUENCE [LARGE SCALE GENOMIC DNA]</scope>
    <source>
        <strain evidence="3">HN14</strain>
    </source>
</reference>
<dbReference type="EMBL" id="CP126446">
    <property type="protein sequence ID" value="WIF96772.1"/>
    <property type="molecule type" value="Genomic_DNA"/>
</dbReference>
<evidence type="ECO:0000313" key="2">
    <source>
        <dbReference type="EMBL" id="WIF96772.1"/>
    </source>
</evidence>
<name>A0ABY8UTD9_9BACI</name>
<protein>
    <submittedName>
        <fullName evidence="2">DUF4166 domain-containing protein</fullName>
    </submittedName>
</protein>
<feature type="domain" description="DUF4166" evidence="1">
    <location>
        <begin position="15"/>
        <end position="198"/>
    </location>
</feature>
<proteinExistence type="predicted"/>